<dbReference type="GO" id="GO:0005829">
    <property type="term" value="C:cytosol"/>
    <property type="evidence" value="ECO:0007669"/>
    <property type="project" value="TreeGrafter"/>
</dbReference>
<evidence type="ECO:0000313" key="4">
    <source>
        <dbReference type="Proteomes" id="UP000608154"/>
    </source>
</evidence>
<dbReference type="InterPro" id="IPR023210">
    <property type="entry name" value="NADP_OxRdtase_dom"/>
</dbReference>
<reference evidence="3" key="2">
    <citation type="submission" date="2020-09" db="EMBL/GenBank/DDBJ databases">
        <authorList>
            <person name="Sun Q."/>
            <person name="Zhou Y."/>
        </authorList>
    </citation>
    <scope>NUCLEOTIDE SEQUENCE</scope>
    <source>
        <strain evidence="3">CGMCC 1.15095</strain>
    </source>
</reference>
<sequence>MLKQVLVGKSGLRSSEIALGTMTFGDPRPWGCSADEARKIMARFVDGGGTTIDTAPNYADGASEEIVGDFTAGRRDQLVLSTKYTAAASAHPLAGGNSRRTMMLSADGSLRRLKTDRIDVFWLHFWDGTTPLEEILRAADDLVRAGKILYFGLSDTPAWLSSRAVTLAETLRLTPVVAIQAEYNAATRGIERDLVPMSEALDLAVFCWGPLGAGALAGGNDPRRQSADRMSPTLCEFRHAISGLAERSGQSTRRLALRWLMESGRNRIPILGARTEEQMAELLADAQEPINADLFAEVDALAKPGKLFPSPLIGSSYLRKFALGQPDLFTGSSRARS</sequence>
<dbReference type="GO" id="GO:0016491">
    <property type="term" value="F:oxidoreductase activity"/>
    <property type="evidence" value="ECO:0007669"/>
    <property type="project" value="UniProtKB-KW"/>
</dbReference>
<dbReference type="RefSeq" id="WP_188769387.1">
    <property type="nucleotide sequence ID" value="NZ_BMHK01000005.1"/>
</dbReference>
<dbReference type="SUPFAM" id="SSF51430">
    <property type="entry name" value="NAD(P)-linked oxidoreductase"/>
    <property type="match status" value="1"/>
</dbReference>
<protein>
    <submittedName>
        <fullName evidence="3">Oxidoreductase</fullName>
    </submittedName>
</protein>
<name>A0A916X4S7_9SPHN</name>
<comment type="caution">
    <text evidence="3">The sequence shown here is derived from an EMBL/GenBank/DDBJ whole genome shotgun (WGS) entry which is preliminary data.</text>
</comment>
<reference evidence="3" key="1">
    <citation type="journal article" date="2014" name="Int. J. Syst. Evol. Microbiol.">
        <title>Complete genome sequence of Corynebacterium casei LMG S-19264T (=DSM 44701T), isolated from a smear-ripened cheese.</title>
        <authorList>
            <consortium name="US DOE Joint Genome Institute (JGI-PGF)"/>
            <person name="Walter F."/>
            <person name="Albersmeier A."/>
            <person name="Kalinowski J."/>
            <person name="Ruckert C."/>
        </authorList>
    </citation>
    <scope>NUCLEOTIDE SEQUENCE</scope>
    <source>
        <strain evidence="3">CGMCC 1.15095</strain>
    </source>
</reference>
<evidence type="ECO:0000259" key="2">
    <source>
        <dbReference type="Pfam" id="PF00248"/>
    </source>
</evidence>
<keyword evidence="1" id="KW-0560">Oxidoreductase</keyword>
<dbReference type="AlphaFoldDB" id="A0A916X4S7"/>
<accession>A0A916X4S7</accession>
<dbReference type="Gene3D" id="3.20.20.100">
    <property type="entry name" value="NADP-dependent oxidoreductase domain"/>
    <property type="match status" value="1"/>
</dbReference>
<proteinExistence type="predicted"/>
<evidence type="ECO:0000256" key="1">
    <source>
        <dbReference type="ARBA" id="ARBA00023002"/>
    </source>
</evidence>
<organism evidence="3 4">
    <name type="scientific">Novosphingobium endophyticum</name>
    <dbReference type="NCBI Taxonomy" id="1955250"/>
    <lineage>
        <taxon>Bacteria</taxon>
        <taxon>Pseudomonadati</taxon>
        <taxon>Pseudomonadota</taxon>
        <taxon>Alphaproteobacteria</taxon>
        <taxon>Sphingomonadales</taxon>
        <taxon>Sphingomonadaceae</taxon>
        <taxon>Novosphingobium</taxon>
    </lineage>
</organism>
<dbReference type="PANTHER" id="PTHR43364">
    <property type="entry name" value="NADH-SPECIFIC METHYLGLYOXAL REDUCTASE-RELATED"/>
    <property type="match status" value="1"/>
</dbReference>
<feature type="domain" description="NADP-dependent oxidoreductase" evidence="2">
    <location>
        <begin position="16"/>
        <end position="302"/>
    </location>
</feature>
<dbReference type="InterPro" id="IPR036812">
    <property type="entry name" value="NAD(P)_OxRdtase_dom_sf"/>
</dbReference>
<gene>
    <name evidence="3" type="ORF">GCM10011494_11510</name>
</gene>
<dbReference type="EMBL" id="BMHK01000005">
    <property type="protein sequence ID" value="GGB94722.1"/>
    <property type="molecule type" value="Genomic_DNA"/>
</dbReference>
<keyword evidence="4" id="KW-1185">Reference proteome</keyword>
<dbReference type="InterPro" id="IPR050523">
    <property type="entry name" value="AKR_Detox_Biosynth"/>
</dbReference>
<dbReference type="Pfam" id="PF00248">
    <property type="entry name" value="Aldo_ket_red"/>
    <property type="match status" value="1"/>
</dbReference>
<dbReference type="Proteomes" id="UP000608154">
    <property type="component" value="Unassembled WGS sequence"/>
</dbReference>
<evidence type="ECO:0000313" key="3">
    <source>
        <dbReference type="EMBL" id="GGB94722.1"/>
    </source>
</evidence>
<dbReference type="PANTHER" id="PTHR43364:SF4">
    <property type="entry name" value="NAD(P)-LINKED OXIDOREDUCTASE SUPERFAMILY PROTEIN"/>
    <property type="match status" value="1"/>
</dbReference>